<protein>
    <recommendedName>
        <fullName evidence="3">Aldehyde dehydrogenase</fullName>
    </recommendedName>
</protein>
<name>A0AAD4DZS2_9AGAM</name>
<sequence>MASLKYTPKQHITEIHSRLSKTFREGRTLPLEYRRKQLLQVARLVQENADDIMASLKADLGRHPFEATLPELGPMVSSALHAVENLDKWNSPEKPQVEAWRSGWDTTIFKAPKGTVLSISPWNFPWVLTILPLIGAIAAGCTCLIKPSEHAQASAALIEKLIPQYLDPDAYAVCLGAVEETTHVLGLKWDHIFYTGSTSVGRIIAEAAAKQLTPVTLELGGQSPVFVDGDSTNIEIAAKRILWGKQQNAGQVCVAPNHVFVQEQYQSALVEAFRKAYDSFWPKGPLDSSSEMACVLNARHYERNKSLLSRTKGKVVIGGQAGQDLRIEPAIVTGVKLDDPLMEEEIFGPILPIIPVANVDAAISHIQSGSTPLVIYVFTENEETKNKFVQRTQSGQLILNETFAQVAVYEIPFGGQGQSGYGSYLGKYSFDTFTHQRGYINVPADARTEGFMQGRYPPYSAPALEFFSQALKAKIPDAQSLVLSRVMRRGKYTKPSELQPYNVQSVVGLSTQYSPLSVVPNIVIAA</sequence>
<dbReference type="GO" id="GO:0004029">
    <property type="term" value="F:aldehyde dehydrogenase (NAD+) activity"/>
    <property type="evidence" value="ECO:0007669"/>
    <property type="project" value="TreeGrafter"/>
</dbReference>
<dbReference type="GO" id="GO:0005737">
    <property type="term" value="C:cytoplasm"/>
    <property type="evidence" value="ECO:0007669"/>
    <property type="project" value="TreeGrafter"/>
</dbReference>
<dbReference type="InterPro" id="IPR016161">
    <property type="entry name" value="Ald_DH/histidinol_DH"/>
</dbReference>
<dbReference type="GeneID" id="64658796"/>
<dbReference type="InterPro" id="IPR015590">
    <property type="entry name" value="Aldehyde_DH_dom"/>
</dbReference>
<feature type="active site" evidence="4">
    <location>
        <position position="253"/>
    </location>
</feature>
<dbReference type="EMBL" id="JABBWK010000054">
    <property type="protein sequence ID" value="KAG1896566.1"/>
    <property type="molecule type" value="Genomic_DNA"/>
</dbReference>
<evidence type="ECO:0000256" key="4">
    <source>
        <dbReference type="PIRSR" id="PIRSR036492-1"/>
    </source>
</evidence>
<evidence type="ECO:0000256" key="3">
    <source>
        <dbReference type="PIRNR" id="PIRNR036492"/>
    </source>
</evidence>
<dbReference type="Pfam" id="PF00171">
    <property type="entry name" value="Aldedh"/>
    <property type="match status" value="1"/>
</dbReference>
<keyword evidence="7" id="KW-1185">Reference proteome</keyword>
<evidence type="ECO:0000313" key="7">
    <source>
        <dbReference type="Proteomes" id="UP001195769"/>
    </source>
</evidence>
<reference evidence="6" key="1">
    <citation type="journal article" date="2020" name="New Phytol.">
        <title>Comparative genomics reveals dynamic genome evolution in host specialist ectomycorrhizal fungi.</title>
        <authorList>
            <person name="Lofgren L.A."/>
            <person name="Nguyen N.H."/>
            <person name="Vilgalys R."/>
            <person name="Ruytinx J."/>
            <person name="Liao H.L."/>
            <person name="Branco S."/>
            <person name="Kuo A."/>
            <person name="LaButti K."/>
            <person name="Lipzen A."/>
            <person name="Andreopoulos W."/>
            <person name="Pangilinan J."/>
            <person name="Riley R."/>
            <person name="Hundley H."/>
            <person name="Na H."/>
            <person name="Barry K."/>
            <person name="Grigoriev I.V."/>
            <person name="Stajich J.E."/>
            <person name="Kennedy P.G."/>
        </authorList>
    </citation>
    <scope>NUCLEOTIDE SEQUENCE</scope>
    <source>
        <strain evidence="6">FC203</strain>
    </source>
</reference>
<evidence type="ECO:0000259" key="5">
    <source>
        <dbReference type="Pfam" id="PF00171"/>
    </source>
</evidence>
<dbReference type="PIRSF" id="PIRSF036492">
    <property type="entry name" value="ALDH"/>
    <property type="match status" value="1"/>
</dbReference>
<dbReference type="InterPro" id="IPR012394">
    <property type="entry name" value="Aldehyde_DH_NAD(P)"/>
</dbReference>
<accession>A0AAD4DZS2</accession>
<evidence type="ECO:0000256" key="1">
    <source>
        <dbReference type="ARBA" id="ARBA00009986"/>
    </source>
</evidence>
<dbReference type="Proteomes" id="UP001195769">
    <property type="component" value="Unassembled WGS sequence"/>
</dbReference>
<dbReference type="Gene3D" id="3.40.309.10">
    <property type="entry name" value="Aldehyde Dehydrogenase, Chain A, domain 2"/>
    <property type="match status" value="1"/>
</dbReference>
<dbReference type="PANTHER" id="PTHR43570:SF16">
    <property type="entry name" value="ALDEHYDE DEHYDROGENASE TYPE III, ISOFORM Q"/>
    <property type="match status" value="1"/>
</dbReference>
<feature type="domain" description="Aldehyde dehydrogenase" evidence="5">
    <location>
        <begin position="9"/>
        <end position="436"/>
    </location>
</feature>
<comment type="caution">
    <text evidence="6">The sequence shown here is derived from an EMBL/GenBank/DDBJ whole genome shotgun (WGS) entry which is preliminary data.</text>
</comment>
<dbReference type="Gene3D" id="3.40.605.10">
    <property type="entry name" value="Aldehyde Dehydrogenase, Chain A, domain 1"/>
    <property type="match status" value="1"/>
</dbReference>
<dbReference type="RefSeq" id="XP_041222142.1">
    <property type="nucleotide sequence ID" value="XM_041364498.1"/>
</dbReference>
<dbReference type="AlphaFoldDB" id="A0AAD4DZS2"/>
<evidence type="ECO:0000256" key="2">
    <source>
        <dbReference type="ARBA" id="ARBA00023002"/>
    </source>
</evidence>
<organism evidence="6 7">
    <name type="scientific">Suillus fuscotomentosus</name>
    <dbReference type="NCBI Taxonomy" id="1912939"/>
    <lineage>
        <taxon>Eukaryota</taxon>
        <taxon>Fungi</taxon>
        <taxon>Dikarya</taxon>
        <taxon>Basidiomycota</taxon>
        <taxon>Agaricomycotina</taxon>
        <taxon>Agaricomycetes</taxon>
        <taxon>Agaricomycetidae</taxon>
        <taxon>Boletales</taxon>
        <taxon>Suillineae</taxon>
        <taxon>Suillaceae</taxon>
        <taxon>Suillus</taxon>
    </lineage>
</organism>
<dbReference type="InterPro" id="IPR016163">
    <property type="entry name" value="Ald_DH_C"/>
</dbReference>
<keyword evidence="2 3" id="KW-0560">Oxidoreductase</keyword>
<dbReference type="SUPFAM" id="SSF53720">
    <property type="entry name" value="ALDH-like"/>
    <property type="match status" value="1"/>
</dbReference>
<dbReference type="InterPro" id="IPR016162">
    <property type="entry name" value="Ald_DH_N"/>
</dbReference>
<feature type="active site" evidence="4">
    <location>
        <position position="218"/>
    </location>
</feature>
<evidence type="ECO:0000313" key="6">
    <source>
        <dbReference type="EMBL" id="KAG1896566.1"/>
    </source>
</evidence>
<dbReference type="GO" id="GO:0006081">
    <property type="term" value="P:aldehyde metabolic process"/>
    <property type="evidence" value="ECO:0007669"/>
    <property type="project" value="InterPro"/>
</dbReference>
<dbReference type="PANTHER" id="PTHR43570">
    <property type="entry name" value="ALDEHYDE DEHYDROGENASE"/>
    <property type="match status" value="1"/>
</dbReference>
<comment type="similarity">
    <text evidence="1 3">Belongs to the aldehyde dehydrogenase family.</text>
</comment>
<proteinExistence type="inferred from homology"/>
<dbReference type="FunFam" id="3.40.605.10:FF:000004">
    <property type="entry name" value="Aldehyde dehydrogenase"/>
    <property type="match status" value="1"/>
</dbReference>
<gene>
    <name evidence="6" type="ORF">F5891DRAFT_1130243</name>
</gene>